<evidence type="ECO:0000256" key="1">
    <source>
        <dbReference type="SAM" id="MobiDB-lite"/>
    </source>
</evidence>
<dbReference type="EMBL" id="MU154625">
    <property type="protein sequence ID" value="KAF9491176.1"/>
    <property type="molecule type" value="Genomic_DNA"/>
</dbReference>
<feature type="compositionally biased region" description="Basic residues" evidence="1">
    <location>
        <begin position="319"/>
        <end position="336"/>
    </location>
</feature>
<dbReference type="AlphaFoldDB" id="A0A9P5ZST2"/>
<organism evidence="2 3">
    <name type="scientific">Pleurotus eryngii</name>
    <name type="common">Boletus of the steppes</name>
    <dbReference type="NCBI Taxonomy" id="5323"/>
    <lineage>
        <taxon>Eukaryota</taxon>
        <taxon>Fungi</taxon>
        <taxon>Dikarya</taxon>
        <taxon>Basidiomycota</taxon>
        <taxon>Agaricomycotina</taxon>
        <taxon>Agaricomycetes</taxon>
        <taxon>Agaricomycetidae</taxon>
        <taxon>Agaricales</taxon>
        <taxon>Pleurotineae</taxon>
        <taxon>Pleurotaceae</taxon>
        <taxon>Pleurotus</taxon>
    </lineage>
</organism>
<feature type="region of interest" description="Disordered" evidence="1">
    <location>
        <begin position="240"/>
        <end position="336"/>
    </location>
</feature>
<feature type="compositionally biased region" description="Polar residues" evidence="1">
    <location>
        <begin position="240"/>
        <end position="256"/>
    </location>
</feature>
<reference evidence="2" key="1">
    <citation type="submission" date="2020-11" db="EMBL/GenBank/DDBJ databases">
        <authorList>
            <consortium name="DOE Joint Genome Institute"/>
            <person name="Ahrendt S."/>
            <person name="Riley R."/>
            <person name="Andreopoulos W."/>
            <person name="Labutti K."/>
            <person name="Pangilinan J."/>
            <person name="Ruiz-Duenas F.J."/>
            <person name="Barrasa J.M."/>
            <person name="Sanchez-Garcia M."/>
            <person name="Camarero S."/>
            <person name="Miyauchi S."/>
            <person name="Serrano A."/>
            <person name="Linde D."/>
            <person name="Babiker R."/>
            <person name="Drula E."/>
            <person name="Ayuso-Fernandez I."/>
            <person name="Pacheco R."/>
            <person name="Padilla G."/>
            <person name="Ferreira P."/>
            <person name="Barriuso J."/>
            <person name="Kellner H."/>
            <person name="Castanera R."/>
            <person name="Alfaro M."/>
            <person name="Ramirez L."/>
            <person name="Pisabarro A.G."/>
            <person name="Kuo A."/>
            <person name="Tritt A."/>
            <person name="Lipzen A."/>
            <person name="He G."/>
            <person name="Yan M."/>
            <person name="Ng V."/>
            <person name="Cullen D."/>
            <person name="Martin F."/>
            <person name="Rosso M.-N."/>
            <person name="Henrissat B."/>
            <person name="Hibbett D."/>
            <person name="Martinez A.T."/>
            <person name="Grigoriev I.V."/>
        </authorList>
    </citation>
    <scope>NUCLEOTIDE SEQUENCE</scope>
    <source>
        <strain evidence="2">ATCC 90797</strain>
    </source>
</reference>
<proteinExistence type="predicted"/>
<evidence type="ECO:0000313" key="2">
    <source>
        <dbReference type="EMBL" id="KAF9491176.1"/>
    </source>
</evidence>
<name>A0A9P5ZST2_PLEER</name>
<comment type="caution">
    <text evidence="2">The sequence shown here is derived from an EMBL/GenBank/DDBJ whole genome shotgun (WGS) entry which is preliminary data.</text>
</comment>
<keyword evidence="3" id="KW-1185">Reference proteome</keyword>
<sequence>MFKRFGMLTYSIAVFLDPEGNPKFTSADAGQLIFKDNLIKDKQLKNQVWYHFTQQVVALNKKRFGKADDPTAVDNDIPVDALDSQIQLSKNADGTPILPSRFVGNVPVHSKIVKQTLQLFLNAHYFLASGRHDMKVPWTVLSQHCEEAVAADYLLTAPMFKFRQPHNMVAELANEWYDILLAKQEIEQPFKFRAYYNMKEKQMMPARYSANWLGCTQLVTTLAPIRWKVKAMNIITSDQSTTVVNSSQAQPSTGDQSGRAASEASDMLPNVPPLGRARLSRNTSRHVIISDNGTCSGSPAPSILMQSKSPLPTPMSPPRKIKKGGKTKPGKKRLKKARADVLASLTSEPIAI</sequence>
<gene>
    <name evidence="2" type="ORF">BDN71DRAFT_1510631</name>
</gene>
<accession>A0A9P5ZST2</accession>
<evidence type="ECO:0000313" key="3">
    <source>
        <dbReference type="Proteomes" id="UP000807025"/>
    </source>
</evidence>
<feature type="compositionally biased region" description="Polar residues" evidence="1">
    <location>
        <begin position="291"/>
        <end position="310"/>
    </location>
</feature>
<protein>
    <submittedName>
        <fullName evidence="2">Uncharacterized protein</fullName>
    </submittedName>
</protein>
<dbReference type="Proteomes" id="UP000807025">
    <property type="component" value="Unassembled WGS sequence"/>
</dbReference>